<evidence type="ECO:0000313" key="2">
    <source>
        <dbReference type="Proteomes" id="UP001205965"/>
    </source>
</evidence>
<name>A0ABT2FZH4_9CORY</name>
<reference evidence="1 2" key="1">
    <citation type="submission" date="2022-08" db="EMBL/GenBank/DDBJ databases">
        <title>YIM 101645 draft genome.</title>
        <authorList>
            <person name="Chen X."/>
        </authorList>
    </citation>
    <scope>NUCLEOTIDE SEQUENCE [LARGE SCALE GENOMIC DNA]</scope>
    <source>
        <strain evidence="1 2">YIM 101645</strain>
    </source>
</reference>
<keyword evidence="2" id="KW-1185">Reference proteome</keyword>
<gene>
    <name evidence="1" type="ORF">NYP18_07180</name>
</gene>
<proteinExistence type="predicted"/>
<protein>
    <submittedName>
        <fullName evidence="1">Uncharacterized protein</fullName>
    </submittedName>
</protein>
<evidence type="ECO:0000313" key="1">
    <source>
        <dbReference type="EMBL" id="MCS5479437.1"/>
    </source>
</evidence>
<dbReference type="RefSeq" id="WP_259427496.1">
    <property type="nucleotide sequence ID" value="NZ_JANWTC010000004.1"/>
</dbReference>
<dbReference type="Proteomes" id="UP001205965">
    <property type="component" value="Unassembled WGS sequence"/>
</dbReference>
<sequence>MSTPMKPGKTSERRVIAHSIDGRVIYAARVHDPMENVRKAWSQTGRSLREAIDTYNTTKH</sequence>
<accession>A0ABT2FZH4</accession>
<dbReference type="EMBL" id="JANWTC010000004">
    <property type="protein sequence ID" value="MCS5479437.1"/>
    <property type="molecule type" value="Genomic_DNA"/>
</dbReference>
<organism evidence="1 2">
    <name type="scientific">Corynebacterium lemuris</name>
    <dbReference type="NCBI Taxonomy" id="1859292"/>
    <lineage>
        <taxon>Bacteria</taxon>
        <taxon>Bacillati</taxon>
        <taxon>Actinomycetota</taxon>
        <taxon>Actinomycetes</taxon>
        <taxon>Mycobacteriales</taxon>
        <taxon>Corynebacteriaceae</taxon>
        <taxon>Corynebacterium</taxon>
    </lineage>
</organism>
<comment type="caution">
    <text evidence="1">The sequence shown here is derived from an EMBL/GenBank/DDBJ whole genome shotgun (WGS) entry which is preliminary data.</text>
</comment>